<evidence type="ECO:0000313" key="2">
    <source>
        <dbReference type="EMBL" id="OYD48978.1"/>
    </source>
</evidence>
<dbReference type="OrthoDB" id="9798763at2"/>
<protein>
    <recommendedName>
        <fullName evidence="1">Oxidoreductase molybdopterin-binding domain-containing protein</fullName>
    </recommendedName>
</protein>
<dbReference type="Proteomes" id="UP000215441">
    <property type="component" value="Unassembled WGS sequence"/>
</dbReference>
<sequence length="161" mass="17725">MGIALGASALFGTAAQALDKATGPVVLTIEGAITHTNQGQQAQFDMKMLEKLPQHSFSTQTPWYPNAVTFTGPLLRDVLAAVGAKGTKITAVALNDYKTEIPLDDATRHDVIVARLMNNRPMPVREKGPLFIVYPFDTKAELRSELYYNRAAWQLNALRIR</sequence>
<reference evidence="2 3" key="1">
    <citation type="submission" date="2017-07" db="EMBL/GenBank/DDBJ databases">
        <title>Acidovorax KNDSW TSA 6 genome sequence and assembly.</title>
        <authorList>
            <person name="Mayilraj S."/>
        </authorList>
    </citation>
    <scope>NUCLEOTIDE SEQUENCE [LARGE SCALE GENOMIC DNA]</scope>
    <source>
        <strain evidence="2 3">KNDSW-TSA6</strain>
    </source>
</reference>
<accession>A0A235EIT5</accession>
<dbReference type="EMBL" id="NOIG01000011">
    <property type="protein sequence ID" value="OYD48978.1"/>
    <property type="molecule type" value="Genomic_DNA"/>
</dbReference>
<dbReference type="AlphaFoldDB" id="A0A235EIT5"/>
<evidence type="ECO:0000313" key="3">
    <source>
        <dbReference type="Proteomes" id="UP000215441"/>
    </source>
</evidence>
<gene>
    <name evidence="2" type="ORF">CBY09_19470</name>
</gene>
<name>A0A235EIT5_9BURK</name>
<proteinExistence type="predicted"/>
<dbReference type="Gene3D" id="3.90.420.10">
    <property type="entry name" value="Oxidoreductase, molybdopterin-binding domain"/>
    <property type="match status" value="1"/>
</dbReference>
<feature type="domain" description="Oxidoreductase molybdopterin-binding" evidence="1">
    <location>
        <begin position="58"/>
        <end position="135"/>
    </location>
</feature>
<keyword evidence="3" id="KW-1185">Reference proteome</keyword>
<comment type="caution">
    <text evidence="2">The sequence shown here is derived from an EMBL/GenBank/DDBJ whole genome shotgun (WGS) entry which is preliminary data.</text>
</comment>
<dbReference type="Pfam" id="PF00174">
    <property type="entry name" value="Oxidored_molyb"/>
    <property type="match status" value="1"/>
</dbReference>
<dbReference type="InterPro" id="IPR036374">
    <property type="entry name" value="OxRdtase_Mopterin-bd_sf"/>
</dbReference>
<dbReference type="InterPro" id="IPR000572">
    <property type="entry name" value="OxRdtase_Mopterin-bd_dom"/>
</dbReference>
<organism evidence="2 3">
    <name type="scientific">Acidovorax kalamii</name>
    <dbReference type="NCBI Taxonomy" id="2004485"/>
    <lineage>
        <taxon>Bacteria</taxon>
        <taxon>Pseudomonadati</taxon>
        <taxon>Pseudomonadota</taxon>
        <taxon>Betaproteobacteria</taxon>
        <taxon>Burkholderiales</taxon>
        <taxon>Comamonadaceae</taxon>
        <taxon>Acidovorax</taxon>
    </lineage>
</organism>
<evidence type="ECO:0000259" key="1">
    <source>
        <dbReference type="Pfam" id="PF00174"/>
    </source>
</evidence>
<dbReference type="SUPFAM" id="SSF56524">
    <property type="entry name" value="Oxidoreductase molybdopterin-binding domain"/>
    <property type="match status" value="1"/>
</dbReference>